<dbReference type="InterPro" id="IPR015424">
    <property type="entry name" value="PyrdxlP-dep_Trfase"/>
</dbReference>
<evidence type="ECO:0000313" key="8">
    <source>
        <dbReference type="EMBL" id="HGN36485.1"/>
    </source>
</evidence>
<comment type="similarity">
    <text evidence="2">Belongs to the class-I pyridoxal-phosphate-dependent aminotransferase family.</text>
</comment>
<keyword evidence="6" id="KW-0663">Pyridoxal phosphate</keyword>
<dbReference type="InterPro" id="IPR015421">
    <property type="entry name" value="PyrdxlP-dep_Trfase_major"/>
</dbReference>
<dbReference type="GO" id="GO:1901605">
    <property type="term" value="P:alpha-amino acid metabolic process"/>
    <property type="evidence" value="ECO:0007669"/>
    <property type="project" value="TreeGrafter"/>
</dbReference>
<sequence>MPWWYLFGTIDLYNLYSNNGGKLDTIKRYVLQFPESSNIINFASGVPDPSTFPLKEIRDALENVLRERASEALQYTPSQGVAEYRKSLANFIYRMRCIKVSPDNILVVSGAQQAIDLITRLFVDPGDIVLVEEPGYIAALNVFRVGGAELVGIPIDGYGMDVDYMEEMIKGFSRGGRRIKFVYTVATAQNPTGITMNLDRRRQLVELAYRYNFIVIEDDTYGLLYYGNEDIKPLAALDPYGVVIYISSLSKVLAPSLRLGCIIADTDTIEKLTVLKHITDLTTSSLSQYVARELIENGVLERNIGEIRKLYRRKRNTVVEIIEEEFPKDSSYTNPSGGFFTWIKLNSRIDTEELLERALARNVIFAPGHGFYCNRDVRDAMRISFSKPSEDQIRIGLNILANLIKMSTTR</sequence>
<proteinExistence type="inferred from homology"/>
<dbReference type="FunFam" id="3.40.640.10:FF:000053">
    <property type="entry name" value="Aminotransferase, class I"/>
    <property type="match status" value="1"/>
</dbReference>
<protein>
    <submittedName>
        <fullName evidence="8">PLP-dependent aminotransferase family protein</fullName>
    </submittedName>
</protein>
<dbReference type="InterPro" id="IPR050859">
    <property type="entry name" value="Class-I_PLP-dep_aminotransf"/>
</dbReference>
<dbReference type="CDD" id="cd00609">
    <property type="entry name" value="AAT_like"/>
    <property type="match status" value="1"/>
</dbReference>
<dbReference type="Gene3D" id="3.40.640.10">
    <property type="entry name" value="Type I PLP-dependent aspartate aminotransferase-like (Major domain)"/>
    <property type="match status" value="1"/>
</dbReference>
<dbReference type="InterPro" id="IPR004839">
    <property type="entry name" value="Aminotransferase_I/II_large"/>
</dbReference>
<dbReference type="Gene3D" id="3.90.1150.10">
    <property type="entry name" value="Aspartate Aminotransferase, domain 1"/>
    <property type="match status" value="1"/>
</dbReference>
<dbReference type="InterPro" id="IPR015422">
    <property type="entry name" value="PyrdxlP-dep_Trfase_small"/>
</dbReference>
<organism evidence="8">
    <name type="scientific">Ignisphaera aggregans</name>
    <dbReference type="NCBI Taxonomy" id="334771"/>
    <lineage>
        <taxon>Archaea</taxon>
        <taxon>Thermoproteota</taxon>
        <taxon>Thermoprotei</taxon>
        <taxon>Desulfurococcales</taxon>
        <taxon>Desulfurococcaceae</taxon>
        <taxon>Ignisphaera</taxon>
    </lineage>
</organism>
<evidence type="ECO:0000256" key="4">
    <source>
        <dbReference type="ARBA" id="ARBA00022576"/>
    </source>
</evidence>
<accession>A0A7J3I7C2</accession>
<evidence type="ECO:0000256" key="5">
    <source>
        <dbReference type="ARBA" id="ARBA00022679"/>
    </source>
</evidence>
<evidence type="ECO:0000256" key="3">
    <source>
        <dbReference type="ARBA" id="ARBA00011738"/>
    </source>
</evidence>
<comment type="cofactor">
    <cofactor evidence="1">
        <name>pyridoxal 5'-phosphate</name>
        <dbReference type="ChEBI" id="CHEBI:597326"/>
    </cofactor>
</comment>
<gene>
    <name evidence="8" type="ORF">ENT87_02915</name>
</gene>
<keyword evidence="4 8" id="KW-0032">Aminotransferase</keyword>
<comment type="caution">
    <text evidence="8">The sequence shown here is derived from an EMBL/GenBank/DDBJ whole genome shotgun (WGS) entry which is preliminary data.</text>
</comment>
<dbReference type="EMBL" id="DTAI01000081">
    <property type="protein sequence ID" value="HGN36485.1"/>
    <property type="molecule type" value="Genomic_DNA"/>
</dbReference>
<dbReference type="SUPFAM" id="SSF53383">
    <property type="entry name" value="PLP-dependent transferases"/>
    <property type="match status" value="1"/>
</dbReference>
<reference evidence="8" key="1">
    <citation type="journal article" date="2020" name="mSystems">
        <title>Genome- and Community-Level Interaction Insights into Carbon Utilization and Element Cycling Functions of Hydrothermarchaeota in Hydrothermal Sediment.</title>
        <authorList>
            <person name="Zhou Z."/>
            <person name="Liu Y."/>
            <person name="Xu W."/>
            <person name="Pan J."/>
            <person name="Luo Z.H."/>
            <person name="Li M."/>
        </authorList>
    </citation>
    <scope>NUCLEOTIDE SEQUENCE [LARGE SCALE GENOMIC DNA]</scope>
    <source>
        <strain evidence="8">SpSt-618</strain>
    </source>
</reference>
<keyword evidence="5 8" id="KW-0808">Transferase</keyword>
<dbReference type="AlphaFoldDB" id="A0A7J3I7C2"/>
<dbReference type="GO" id="GO:0030170">
    <property type="term" value="F:pyridoxal phosphate binding"/>
    <property type="evidence" value="ECO:0007669"/>
    <property type="project" value="InterPro"/>
</dbReference>
<dbReference type="PANTHER" id="PTHR42790:SF19">
    <property type="entry name" value="KYNURENINE_ALPHA-AMINOADIPATE AMINOTRANSFERASE, MITOCHONDRIAL"/>
    <property type="match status" value="1"/>
</dbReference>
<evidence type="ECO:0000259" key="7">
    <source>
        <dbReference type="Pfam" id="PF00155"/>
    </source>
</evidence>
<name>A0A7J3I7C2_9CREN</name>
<dbReference type="GO" id="GO:0008483">
    <property type="term" value="F:transaminase activity"/>
    <property type="evidence" value="ECO:0007669"/>
    <property type="project" value="UniProtKB-KW"/>
</dbReference>
<feature type="domain" description="Aminotransferase class I/classII large" evidence="7">
    <location>
        <begin position="38"/>
        <end position="397"/>
    </location>
</feature>
<evidence type="ECO:0000256" key="2">
    <source>
        <dbReference type="ARBA" id="ARBA00007441"/>
    </source>
</evidence>
<evidence type="ECO:0000256" key="6">
    <source>
        <dbReference type="ARBA" id="ARBA00022898"/>
    </source>
</evidence>
<comment type="subunit">
    <text evidence="3">Homodimer.</text>
</comment>
<dbReference type="Pfam" id="PF00155">
    <property type="entry name" value="Aminotran_1_2"/>
    <property type="match status" value="1"/>
</dbReference>
<dbReference type="PANTHER" id="PTHR42790">
    <property type="entry name" value="AMINOTRANSFERASE"/>
    <property type="match status" value="1"/>
</dbReference>
<evidence type="ECO:0000256" key="1">
    <source>
        <dbReference type="ARBA" id="ARBA00001933"/>
    </source>
</evidence>